<evidence type="ECO:0000256" key="2">
    <source>
        <dbReference type="SAM" id="Phobius"/>
    </source>
</evidence>
<accession>A0ABS0HA82</accession>
<evidence type="ECO:0000313" key="4">
    <source>
        <dbReference type="Proteomes" id="UP000638560"/>
    </source>
</evidence>
<evidence type="ECO:0008006" key="5">
    <source>
        <dbReference type="Google" id="ProtNLM"/>
    </source>
</evidence>
<dbReference type="RefSeq" id="WP_196206545.1">
    <property type="nucleotide sequence ID" value="NZ_JADPUN010000412.1"/>
</dbReference>
<protein>
    <recommendedName>
        <fullName evidence="5">DUF3618 domain-containing protein</fullName>
    </recommendedName>
</protein>
<dbReference type="Proteomes" id="UP000638560">
    <property type="component" value="Unassembled WGS sequence"/>
</dbReference>
<keyword evidence="4" id="KW-1185">Reference proteome</keyword>
<comment type="caution">
    <text evidence="3">The sequence shown here is derived from an EMBL/GenBank/DDBJ whole genome shotgun (WGS) entry which is preliminary data.</text>
</comment>
<dbReference type="EMBL" id="JADPUN010000412">
    <property type="protein sequence ID" value="MBF9135083.1"/>
    <property type="molecule type" value="Genomic_DNA"/>
</dbReference>
<name>A0ABS0HA82_9ACTN</name>
<keyword evidence="2" id="KW-0472">Membrane</keyword>
<organism evidence="3 4">
    <name type="scientific">Plantactinospora alkalitolerans</name>
    <dbReference type="NCBI Taxonomy" id="2789879"/>
    <lineage>
        <taxon>Bacteria</taxon>
        <taxon>Bacillati</taxon>
        <taxon>Actinomycetota</taxon>
        <taxon>Actinomycetes</taxon>
        <taxon>Micromonosporales</taxon>
        <taxon>Micromonosporaceae</taxon>
        <taxon>Plantactinospora</taxon>
    </lineage>
</organism>
<feature type="region of interest" description="Disordered" evidence="1">
    <location>
        <begin position="156"/>
        <end position="179"/>
    </location>
</feature>
<keyword evidence="2" id="KW-0812">Transmembrane</keyword>
<evidence type="ECO:0000313" key="3">
    <source>
        <dbReference type="EMBL" id="MBF9135083.1"/>
    </source>
</evidence>
<feature type="region of interest" description="Disordered" evidence="1">
    <location>
        <begin position="89"/>
        <end position="118"/>
    </location>
</feature>
<feature type="compositionally biased region" description="Basic and acidic residues" evidence="1">
    <location>
        <begin position="107"/>
        <end position="118"/>
    </location>
</feature>
<proteinExistence type="predicted"/>
<sequence length="216" mass="23090">MSSVGEVVAQLREVIERLDRSVVAAGRVQADAVQAQSYFAEVGQGTDHPRIRQAVGESRTAGEKAGKVARLLAEAGSHLAAYVNVIAPGSAPSRDRATDSLPTGDQLVREAEDKGNNADRFIRRHVKKADQTEGNLQNAEAVATEGLKKLVKIYKSQPGSTGTHAPAPQPPPIDRPQVEHPGTAMVIAAGAAAVGVRRIWIKIKDRRERKTRGSQT</sequence>
<evidence type="ECO:0000256" key="1">
    <source>
        <dbReference type="SAM" id="MobiDB-lite"/>
    </source>
</evidence>
<gene>
    <name evidence="3" type="ORF">I0C86_40100</name>
</gene>
<feature type="transmembrane region" description="Helical" evidence="2">
    <location>
        <begin position="182"/>
        <end position="200"/>
    </location>
</feature>
<keyword evidence="2" id="KW-1133">Transmembrane helix</keyword>
<reference evidence="3 4" key="1">
    <citation type="submission" date="2020-11" db="EMBL/GenBank/DDBJ databases">
        <title>A novel isolate from a Black sea contaminated sediment with potential to produce alkanes: Plantactinospora alkalitolerans sp. nov.</title>
        <authorList>
            <person name="Carro L."/>
            <person name="Veyisoglu A."/>
            <person name="Guven K."/>
            <person name="Schumann P."/>
            <person name="Klenk H.-P."/>
            <person name="Sahin N."/>
        </authorList>
    </citation>
    <scope>NUCLEOTIDE SEQUENCE [LARGE SCALE GENOMIC DNA]</scope>
    <source>
        <strain evidence="3 4">S1510</strain>
    </source>
</reference>